<evidence type="ECO:0000313" key="4">
    <source>
        <dbReference type="Proteomes" id="UP000199041"/>
    </source>
</evidence>
<name>A0A1H3YIF0_9BACT</name>
<accession>A0A1H3YIF0</accession>
<keyword evidence="2" id="KW-0732">Signal</keyword>
<feature type="compositionally biased region" description="Polar residues" evidence="1">
    <location>
        <begin position="244"/>
        <end position="268"/>
    </location>
</feature>
<feature type="compositionally biased region" description="Gly residues" evidence="1">
    <location>
        <begin position="300"/>
        <end position="310"/>
    </location>
</feature>
<feature type="signal peptide" evidence="2">
    <location>
        <begin position="1"/>
        <end position="23"/>
    </location>
</feature>
<protein>
    <recommendedName>
        <fullName evidence="5">Vitellogenin II</fullName>
    </recommendedName>
</protein>
<feature type="region of interest" description="Disordered" evidence="1">
    <location>
        <begin position="202"/>
        <end position="318"/>
    </location>
</feature>
<dbReference type="EMBL" id="FNQY01000008">
    <property type="protein sequence ID" value="SEA11307.1"/>
    <property type="molecule type" value="Genomic_DNA"/>
</dbReference>
<evidence type="ECO:0000256" key="1">
    <source>
        <dbReference type="SAM" id="MobiDB-lite"/>
    </source>
</evidence>
<keyword evidence="4" id="KW-1185">Reference proteome</keyword>
<evidence type="ECO:0000313" key="3">
    <source>
        <dbReference type="EMBL" id="SEA11307.1"/>
    </source>
</evidence>
<evidence type="ECO:0000256" key="2">
    <source>
        <dbReference type="SAM" id="SignalP"/>
    </source>
</evidence>
<dbReference type="Proteomes" id="UP000199041">
    <property type="component" value="Unassembled WGS sequence"/>
</dbReference>
<feature type="compositionally biased region" description="Polar residues" evidence="1">
    <location>
        <begin position="202"/>
        <end position="236"/>
    </location>
</feature>
<sequence length="318" mass="34934">MKTKLLTVGIVALLMGSCTVVYQARPEDSYARNNPNQYNSDQYYNPNDQGDDLDGYDESWDADTSAGEEPKIDFNSGAYDNGYVYNPAYFGANFYAGNPFWGLGMYSGWGWGSPWGWGGYSPWGWGIGIGYGWGGYYGWGSIYTGWGGFYGWPGYYGGYWGYPYYGGGGYYGGGWGYSPYIVRRATRHSNLVTRDGQTFARTSAASRWSSNRDMNVSNTRGVRSYQPSIRDASNSRSRYEPANRTYSQNGSGNTIRRTEPTTRSYTPANRNTTPSTRSYTPPTRSYTPATRSYSAPSRSSGGGGGGGGGATRSSGRSR</sequence>
<reference evidence="3 4" key="1">
    <citation type="submission" date="2016-10" db="EMBL/GenBank/DDBJ databases">
        <authorList>
            <person name="de Groot N.N."/>
        </authorList>
    </citation>
    <scope>NUCLEOTIDE SEQUENCE [LARGE SCALE GENOMIC DNA]</scope>
    <source>
        <strain evidence="3 4">Vu-144</strain>
    </source>
</reference>
<gene>
    <name evidence="3" type="ORF">SAMN05192529_108102</name>
</gene>
<feature type="chain" id="PRO_5011450747" description="Vitellogenin II" evidence="2">
    <location>
        <begin position="24"/>
        <end position="318"/>
    </location>
</feature>
<proteinExistence type="predicted"/>
<evidence type="ECO:0008006" key="5">
    <source>
        <dbReference type="Google" id="ProtNLM"/>
    </source>
</evidence>
<dbReference type="AlphaFoldDB" id="A0A1H3YIF0"/>
<organism evidence="3 4">
    <name type="scientific">Arachidicoccus rhizosphaerae</name>
    <dbReference type="NCBI Taxonomy" id="551991"/>
    <lineage>
        <taxon>Bacteria</taxon>
        <taxon>Pseudomonadati</taxon>
        <taxon>Bacteroidota</taxon>
        <taxon>Chitinophagia</taxon>
        <taxon>Chitinophagales</taxon>
        <taxon>Chitinophagaceae</taxon>
        <taxon>Arachidicoccus</taxon>
    </lineage>
</organism>
<feature type="compositionally biased region" description="Low complexity" evidence="1">
    <location>
        <begin position="269"/>
        <end position="299"/>
    </location>
</feature>
<dbReference type="PROSITE" id="PS51257">
    <property type="entry name" value="PROKAR_LIPOPROTEIN"/>
    <property type="match status" value="1"/>
</dbReference>
<dbReference type="OrthoDB" id="679376at2"/>
<dbReference type="RefSeq" id="WP_091396683.1">
    <property type="nucleotide sequence ID" value="NZ_FNQY01000008.1"/>
</dbReference>